<protein>
    <submittedName>
        <fullName evidence="4">RsiV family protein</fullName>
    </submittedName>
</protein>
<comment type="caution">
    <text evidence="4">The sequence shown here is derived from an EMBL/GenBank/DDBJ whole genome shotgun (WGS) entry which is preliminary data.</text>
</comment>
<dbReference type="Proteomes" id="UP001454489">
    <property type="component" value="Unassembled WGS sequence"/>
</dbReference>
<feature type="domain" description="DUF3298" evidence="3">
    <location>
        <begin position="215"/>
        <end position="299"/>
    </location>
</feature>
<organism evidence="4 5">
    <name type="scientific">Maccoyibacter intestinihominis</name>
    <dbReference type="NCBI Taxonomy" id="3133499"/>
    <lineage>
        <taxon>Bacteria</taxon>
        <taxon>Bacillati</taxon>
        <taxon>Bacillota</taxon>
        <taxon>Clostridia</taxon>
        <taxon>Lachnospirales</taxon>
        <taxon>Lachnospiraceae</taxon>
        <taxon>Maccoyibacter</taxon>
    </lineage>
</organism>
<dbReference type="Gene3D" id="3.90.640.20">
    <property type="entry name" value="Heat-shock cognate protein, ATPase"/>
    <property type="match status" value="1"/>
</dbReference>
<evidence type="ECO:0000259" key="3">
    <source>
        <dbReference type="Pfam" id="PF11738"/>
    </source>
</evidence>
<proteinExistence type="predicted"/>
<dbReference type="Gene3D" id="3.30.565.40">
    <property type="entry name" value="Fervidobacterium nodosum Rt17-B1 like"/>
    <property type="match status" value="1"/>
</dbReference>
<evidence type="ECO:0000313" key="4">
    <source>
        <dbReference type="EMBL" id="MEQ2556821.1"/>
    </source>
</evidence>
<dbReference type="Pfam" id="PF11738">
    <property type="entry name" value="DUF3298"/>
    <property type="match status" value="1"/>
</dbReference>
<accession>A0ABV1HAV8</accession>
<reference evidence="4 5" key="1">
    <citation type="submission" date="2024-03" db="EMBL/GenBank/DDBJ databases">
        <title>Human intestinal bacterial collection.</title>
        <authorList>
            <person name="Pauvert C."/>
            <person name="Hitch T.C.A."/>
            <person name="Clavel T."/>
        </authorList>
    </citation>
    <scope>NUCLEOTIDE SEQUENCE [LARGE SCALE GENOMIC DNA]</scope>
    <source>
        <strain evidence="4 5">CLA-AA-H185</strain>
    </source>
</reference>
<keyword evidence="2" id="KW-1133">Transmembrane helix</keyword>
<sequence length="308" mass="34979">MEEKKKNNAATLEQVKKEYQKPCMTQEQVEQMKQRIEEAKAEKQKKAANSYMGRKIAAAAAVVVAAFIVLPNTSENVAHAMNQIPVLGGLVEAVTFRDYKYDNGKHTADIETPKLSVKKSKTDQEDSKTQQNLKETTKEVNAEIQKLTDQIVTEFESGLKDQEGYQEMQVKHEVLSTTKDYFTLKLICYQAAGSGAETDYYYTIDLKTGKRLALADLFVEGADYITPISENIKQQMREQMKKDENVIYWLDDPEVSEWNFEKITDQTSFYLNQDGKLVICFNEGDVGPMSMGCVQFVISNKVIADIRK</sequence>
<evidence type="ECO:0000313" key="5">
    <source>
        <dbReference type="Proteomes" id="UP001454489"/>
    </source>
</evidence>
<keyword evidence="5" id="KW-1185">Reference proteome</keyword>
<keyword evidence="2" id="KW-0472">Membrane</keyword>
<evidence type="ECO:0000256" key="2">
    <source>
        <dbReference type="SAM" id="Phobius"/>
    </source>
</evidence>
<gene>
    <name evidence="4" type="ORF">WMO43_02850</name>
</gene>
<keyword evidence="2" id="KW-0812">Transmembrane</keyword>
<dbReference type="InterPro" id="IPR021729">
    <property type="entry name" value="DUF3298"/>
</dbReference>
<dbReference type="RefSeq" id="WP_353529894.1">
    <property type="nucleotide sequence ID" value="NZ_JBBMEX010000002.1"/>
</dbReference>
<dbReference type="InterPro" id="IPR037126">
    <property type="entry name" value="PdaC/RsiV-like_sf"/>
</dbReference>
<dbReference type="EMBL" id="JBBMEX010000002">
    <property type="protein sequence ID" value="MEQ2556821.1"/>
    <property type="molecule type" value="Genomic_DNA"/>
</dbReference>
<feature type="region of interest" description="Disordered" evidence="1">
    <location>
        <begin position="112"/>
        <end position="133"/>
    </location>
</feature>
<evidence type="ECO:0000256" key="1">
    <source>
        <dbReference type="SAM" id="MobiDB-lite"/>
    </source>
</evidence>
<name>A0ABV1HAV8_9FIRM</name>
<feature type="transmembrane region" description="Helical" evidence="2">
    <location>
        <begin position="52"/>
        <end position="70"/>
    </location>
</feature>